<protein>
    <submittedName>
        <fullName evidence="1">Uncharacterized protein</fullName>
    </submittedName>
</protein>
<comment type="caution">
    <text evidence="1">The sequence shown here is derived from an EMBL/GenBank/DDBJ whole genome shotgun (WGS) entry which is preliminary data.</text>
</comment>
<evidence type="ECO:0000313" key="1">
    <source>
        <dbReference type="EMBL" id="KAK8071654.1"/>
    </source>
</evidence>
<reference evidence="1 2" key="1">
    <citation type="submission" date="2023-01" db="EMBL/GenBank/DDBJ databases">
        <title>Analysis of 21 Apiospora genomes using comparative genomics revels a genus with tremendous synthesis potential of carbohydrate active enzymes and secondary metabolites.</title>
        <authorList>
            <person name="Sorensen T."/>
        </authorList>
    </citation>
    <scope>NUCLEOTIDE SEQUENCE [LARGE SCALE GENOMIC DNA]</scope>
    <source>
        <strain evidence="1 2">CBS 83171</strain>
    </source>
</reference>
<organism evidence="1 2">
    <name type="scientific">Apiospora saccharicola</name>
    <dbReference type="NCBI Taxonomy" id="335842"/>
    <lineage>
        <taxon>Eukaryota</taxon>
        <taxon>Fungi</taxon>
        <taxon>Dikarya</taxon>
        <taxon>Ascomycota</taxon>
        <taxon>Pezizomycotina</taxon>
        <taxon>Sordariomycetes</taxon>
        <taxon>Xylariomycetidae</taxon>
        <taxon>Amphisphaeriales</taxon>
        <taxon>Apiosporaceae</taxon>
        <taxon>Apiospora</taxon>
    </lineage>
</organism>
<keyword evidence="2" id="KW-1185">Reference proteome</keyword>
<dbReference type="Proteomes" id="UP001446871">
    <property type="component" value="Unassembled WGS sequence"/>
</dbReference>
<gene>
    <name evidence="1" type="ORF">PG996_005002</name>
</gene>
<proteinExistence type="predicted"/>
<evidence type="ECO:0000313" key="2">
    <source>
        <dbReference type="Proteomes" id="UP001446871"/>
    </source>
</evidence>
<name>A0ABR1VK96_9PEZI</name>
<accession>A0ABR1VK96</accession>
<sequence>MLQWATQATGVEGRELMEVVGPRTVNKVAVDERHHQVRRRTEFRLGGLARGVRLDCLEAVLVDVEALVEARQA</sequence>
<dbReference type="EMBL" id="JAQQWM010000003">
    <property type="protein sequence ID" value="KAK8071654.1"/>
    <property type="molecule type" value="Genomic_DNA"/>
</dbReference>